<dbReference type="Proteomes" id="UP000014411">
    <property type="component" value="Unassembled WGS sequence"/>
</dbReference>
<reference evidence="10 11" key="1">
    <citation type="journal article" date="2012" name="J. Bacteriol.">
        <title>Genome sequence of Rhizobium grahamii CCGE502, a broad-host-range symbiont with low nodulation competitiveness in Phaseolus vulgaris.</title>
        <authorList>
            <person name="Althabegoiti M.J."/>
            <person name="Lozano L."/>
            <person name="Torres-Tejerizo G."/>
            <person name="Ormeno-Orrillo E."/>
            <person name="Rogel M.A."/>
            <person name="Gonzalez V."/>
            <person name="Martinez-Romero E."/>
        </authorList>
    </citation>
    <scope>NUCLEOTIDE SEQUENCE [LARGE SCALE GENOMIC DNA]</scope>
    <source>
        <strain evidence="10 11">CCGE 502</strain>
    </source>
</reference>
<feature type="transmembrane region" description="Helical" evidence="8">
    <location>
        <begin position="402"/>
        <end position="420"/>
    </location>
</feature>
<feature type="transmembrane region" description="Helical" evidence="8">
    <location>
        <begin position="371"/>
        <end position="390"/>
    </location>
</feature>
<evidence type="ECO:0000256" key="1">
    <source>
        <dbReference type="ARBA" id="ARBA00004651"/>
    </source>
</evidence>
<dbReference type="STRING" id="990285.RGCCGE502_21255"/>
<evidence type="ECO:0000256" key="5">
    <source>
        <dbReference type="ARBA" id="ARBA00022989"/>
    </source>
</evidence>
<dbReference type="Pfam" id="PF00999">
    <property type="entry name" value="Na_H_Exchanger"/>
    <property type="match status" value="1"/>
</dbReference>
<feature type="transmembrane region" description="Helical" evidence="8">
    <location>
        <begin position="253"/>
        <end position="272"/>
    </location>
</feature>
<dbReference type="GO" id="GO:1902600">
    <property type="term" value="P:proton transmembrane transport"/>
    <property type="evidence" value="ECO:0007669"/>
    <property type="project" value="InterPro"/>
</dbReference>
<dbReference type="PANTHER" id="PTHR32507">
    <property type="entry name" value="NA(+)/H(+) ANTIPORTER 1"/>
    <property type="match status" value="1"/>
</dbReference>
<organism evidence="10 11">
    <name type="scientific">Rhizobium grahamii CCGE 502</name>
    <dbReference type="NCBI Taxonomy" id="990285"/>
    <lineage>
        <taxon>Bacteria</taxon>
        <taxon>Pseudomonadati</taxon>
        <taxon>Pseudomonadota</taxon>
        <taxon>Alphaproteobacteria</taxon>
        <taxon>Hyphomicrobiales</taxon>
        <taxon>Rhizobiaceae</taxon>
        <taxon>Rhizobium/Agrobacterium group</taxon>
        <taxon>Rhizobium</taxon>
    </lineage>
</organism>
<name>S3HCA5_9HYPH</name>
<dbReference type="HOGENOM" id="CLU_008635_6_1_5"/>
<evidence type="ECO:0000256" key="6">
    <source>
        <dbReference type="ARBA" id="ARBA00023065"/>
    </source>
</evidence>
<dbReference type="EMBL" id="AEYE02000026">
    <property type="protein sequence ID" value="EPE96254.1"/>
    <property type="molecule type" value="Genomic_DNA"/>
</dbReference>
<sequence length="479" mass="51707">MRSAVGALGDLGETIRTAECGLAHAPAVCGMTERATELRVRSAVIAIPEKTTAALNTYIVTLFIFGGVVLLTTWLPLVLRRMPLSLPICCIVIGASLAWSGLTLLPRTNPLTNMGLAEHMTELVVIVALMGAGLKLDRPIGWKRWIITWRLLGIAMPLSIAAIACLGWYILGLGPASALLLGAALAPTDPVLASDVQVGPPQTGEKDEVRFALTSEAGLNDGLSFPFVMAAIALATNTGSNVEWIGRWFIVDVLWRLVAGLVVGWAIGRVLGYFTFRLPESGQIAKTGDGLAALGFTFISYGATELIHGYGFVAVFVTALTLRSVERHSVYHEELHNFGEQIERVLMMILLVFFGATLAEGTLFFLVDWRVVLVAVLVLAIVRPVAGWTSLLGCRHPQAERIIISVFGIRGLGSIYYLAYASGVAKFQGIETVWVTVFLIILLSIMVHGISVTPVMRWIDRRRGVDPLKPMPAVVDGGR</sequence>
<dbReference type="AlphaFoldDB" id="S3HCA5"/>
<evidence type="ECO:0000256" key="8">
    <source>
        <dbReference type="SAM" id="Phobius"/>
    </source>
</evidence>
<evidence type="ECO:0000313" key="10">
    <source>
        <dbReference type="EMBL" id="EPE96254.1"/>
    </source>
</evidence>
<feature type="transmembrane region" description="Helical" evidence="8">
    <location>
        <begin position="84"/>
        <end position="104"/>
    </location>
</feature>
<keyword evidence="7 8" id="KW-0472">Membrane</keyword>
<protein>
    <submittedName>
        <fullName evidence="10">Cation transport related protein</fullName>
    </submittedName>
</protein>
<evidence type="ECO:0000256" key="2">
    <source>
        <dbReference type="ARBA" id="ARBA00022448"/>
    </source>
</evidence>
<dbReference type="GO" id="GO:0015297">
    <property type="term" value="F:antiporter activity"/>
    <property type="evidence" value="ECO:0007669"/>
    <property type="project" value="UniProtKB-KW"/>
</dbReference>
<comment type="subcellular location">
    <subcellularLocation>
        <location evidence="1">Cell membrane</location>
        <topology evidence="1">Multi-pass membrane protein</topology>
    </subcellularLocation>
</comment>
<feature type="domain" description="Cation/H+ exchanger transmembrane" evidence="9">
    <location>
        <begin position="70"/>
        <end position="458"/>
    </location>
</feature>
<evidence type="ECO:0000256" key="7">
    <source>
        <dbReference type="ARBA" id="ARBA00023136"/>
    </source>
</evidence>
<keyword evidence="11" id="KW-1185">Reference proteome</keyword>
<accession>S3HCA5</accession>
<dbReference type="GO" id="GO:0005886">
    <property type="term" value="C:plasma membrane"/>
    <property type="evidence" value="ECO:0007669"/>
    <property type="project" value="UniProtKB-SubCell"/>
</dbReference>
<keyword evidence="3" id="KW-0050">Antiport</keyword>
<keyword evidence="2" id="KW-0813">Transport</keyword>
<feature type="transmembrane region" description="Helical" evidence="8">
    <location>
        <begin position="58"/>
        <end position="77"/>
    </location>
</feature>
<feature type="transmembrane region" description="Helical" evidence="8">
    <location>
        <begin position="148"/>
        <end position="171"/>
    </location>
</feature>
<gene>
    <name evidence="10" type="ORF">RGCCGE502_21255</name>
</gene>
<keyword evidence="5 8" id="KW-1133">Transmembrane helix</keyword>
<dbReference type="PANTHER" id="PTHR32507:SF8">
    <property type="entry name" value="CNH1P"/>
    <property type="match status" value="1"/>
</dbReference>
<keyword evidence="4 8" id="KW-0812">Transmembrane</keyword>
<evidence type="ECO:0000256" key="4">
    <source>
        <dbReference type="ARBA" id="ARBA00022692"/>
    </source>
</evidence>
<feature type="transmembrane region" description="Helical" evidence="8">
    <location>
        <begin position="345"/>
        <end position="365"/>
    </location>
</feature>
<feature type="transmembrane region" description="Helical" evidence="8">
    <location>
        <begin position="432"/>
        <end position="453"/>
    </location>
</feature>
<dbReference type="InterPro" id="IPR006153">
    <property type="entry name" value="Cation/H_exchanger_TM"/>
</dbReference>
<evidence type="ECO:0000313" key="11">
    <source>
        <dbReference type="Proteomes" id="UP000014411"/>
    </source>
</evidence>
<evidence type="ECO:0000259" key="9">
    <source>
        <dbReference type="Pfam" id="PF00999"/>
    </source>
</evidence>
<comment type="caution">
    <text evidence="10">The sequence shown here is derived from an EMBL/GenBank/DDBJ whole genome shotgun (WGS) entry which is preliminary data.</text>
</comment>
<proteinExistence type="predicted"/>
<dbReference type="eggNOG" id="COG0025">
    <property type="taxonomic scope" value="Bacteria"/>
</dbReference>
<feature type="transmembrane region" description="Helical" evidence="8">
    <location>
        <begin position="116"/>
        <end position="136"/>
    </location>
</feature>
<evidence type="ECO:0000256" key="3">
    <source>
        <dbReference type="ARBA" id="ARBA00022449"/>
    </source>
</evidence>
<keyword evidence="6" id="KW-0406">Ion transport</keyword>